<dbReference type="AlphaFoldDB" id="A0A151IMH2"/>
<keyword evidence="2" id="KW-1185">Reference proteome</keyword>
<organism evidence="1 2">
    <name type="scientific">Cyphomyrmex costatus</name>
    <dbReference type="NCBI Taxonomy" id="456900"/>
    <lineage>
        <taxon>Eukaryota</taxon>
        <taxon>Metazoa</taxon>
        <taxon>Ecdysozoa</taxon>
        <taxon>Arthropoda</taxon>
        <taxon>Hexapoda</taxon>
        <taxon>Insecta</taxon>
        <taxon>Pterygota</taxon>
        <taxon>Neoptera</taxon>
        <taxon>Endopterygota</taxon>
        <taxon>Hymenoptera</taxon>
        <taxon>Apocrita</taxon>
        <taxon>Aculeata</taxon>
        <taxon>Formicoidea</taxon>
        <taxon>Formicidae</taxon>
        <taxon>Myrmicinae</taxon>
        <taxon>Cyphomyrmex</taxon>
    </lineage>
</organism>
<name>A0A151IMH2_9HYME</name>
<gene>
    <name evidence="1" type="ORF">ALC62_02975</name>
</gene>
<protein>
    <submittedName>
        <fullName evidence="1">Uncharacterized protein</fullName>
    </submittedName>
</protein>
<reference evidence="1 2" key="1">
    <citation type="submission" date="2016-03" db="EMBL/GenBank/DDBJ databases">
        <title>Cyphomyrmex costatus WGS genome.</title>
        <authorList>
            <person name="Nygaard S."/>
            <person name="Hu H."/>
            <person name="Boomsma J."/>
            <person name="Zhang G."/>
        </authorList>
    </citation>
    <scope>NUCLEOTIDE SEQUENCE [LARGE SCALE GENOMIC DNA]</scope>
    <source>
        <strain evidence="1">MS0001</strain>
        <tissue evidence="1">Whole body</tissue>
    </source>
</reference>
<accession>A0A151IMH2</accession>
<sequence>MRNGLFAVFAFFSCSQSGRNQRRRTLRKKTKELLEEYLTRRASILGGDIRPLVTHSSVRERLLKIVVISEKRKRERERERERKRKKKRQDIRWEPFLKPICKGGSYDATYF</sequence>
<evidence type="ECO:0000313" key="1">
    <source>
        <dbReference type="EMBL" id="KYN06064.1"/>
    </source>
</evidence>
<dbReference type="EMBL" id="KQ977054">
    <property type="protein sequence ID" value="KYN06064.1"/>
    <property type="molecule type" value="Genomic_DNA"/>
</dbReference>
<evidence type="ECO:0000313" key="2">
    <source>
        <dbReference type="Proteomes" id="UP000078542"/>
    </source>
</evidence>
<proteinExistence type="predicted"/>
<dbReference type="Proteomes" id="UP000078542">
    <property type="component" value="Unassembled WGS sequence"/>
</dbReference>